<dbReference type="Proteomes" id="UP000076962">
    <property type="component" value="Unassembled WGS sequence"/>
</dbReference>
<evidence type="ECO:0000313" key="2">
    <source>
        <dbReference type="Proteomes" id="UP000076962"/>
    </source>
</evidence>
<name>A0A176S4T1_9GAMM</name>
<dbReference type="AlphaFoldDB" id="A0A176S4T1"/>
<accession>A0A176S4T1</accession>
<evidence type="ECO:0000313" key="1">
    <source>
        <dbReference type="EMBL" id="OAD22957.1"/>
    </source>
</evidence>
<sequence length="59" mass="7128">MFRWLNTKIGIHSSKFLKEILSKNFCYYSASCHFDQREKSYATSRIRFSRWSKRSNASK</sequence>
<reference evidence="1 2" key="1">
    <citation type="submission" date="2016-05" db="EMBL/GenBank/DDBJ databases">
        <title>Single-cell genome of chain-forming Candidatus Thiomargarita nelsonii and comparison to other large sulfur-oxidizing bacteria.</title>
        <authorList>
            <person name="Winkel M."/>
            <person name="Salman V."/>
            <person name="Woyke T."/>
            <person name="Schulz-Vogt H."/>
            <person name="Richter M."/>
            <person name="Flood B."/>
            <person name="Bailey J."/>
            <person name="Amann R."/>
            <person name="Mussmann M."/>
        </authorList>
    </citation>
    <scope>NUCLEOTIDE SEQUENCE [LARGE SCALE GENOMIC DNA]</scope>
    <source>
        <strain evidence="1 2">THI036</strain>
    </source>
</reference>
<organism evidence="1 2">
    <name type="scientific">Candidatus Thiomargarita nelsonii</name>
    <dbReference type="NCBI Taxonomy" id="1003181"/>
    <lineage>
        <taxon>Bacteria</taxon>
        <taxon>Pseudomonadati</taxon>
        <taxon>Pseudomonadota</taxon>
        <taxon>Gammaproteobacteria</taxon>
        <taxon>Thiotrichales</taxon>
        <taxon>Thiotrichaceae</taxon>
        <taxon>Thiomargarita</taxon>
    </lineage>
</organism>
<gene>
    <name evidence="1" type="ORF">THIOM_001218</name>
</gene>
<comment type="caution">
    <text evidence="1">The sequence shown here is derived from an EMBL/GenBank/DDBJ whole genome shotgun (WGS) entry which is preliminary data.</text>
</comment>
<dbReference type="EMBL" id="LUTY01000635">
    <property type="protein sequence ID" value="OAD22957.1"/>
    <property type="molecule type" value="Genomic_DNA"/>
</dbReference>
<proteinExistence type="predicted"/>
<protein>
    <submittedName>
        <fullName evidence="1">Uncharacterized protein</fullName>
    </submittedName>
</protein>
<keyword evidence="2" id="KW-1185">Reference proteome</keyword>